<reference evidence="1" key="1">
    <citation type="submission" date="2020-06" db="EMBL/GenBank/DDBJ databases">
        <authorList>
            <person name="Li T."/>
            <person name="Hu X."/>
            <person name="Zhang T."/>
            <person name="Song X."/>
            <person name="Zhang H."/>
            <person name="Dai N."/>
            <person name="Sheng W."/>
            <person name="Hou X."/>
            <person name="Wei L."/>
        </authorList>
    </citation>
    <scope>NUCLEOTIDE SEQUENCE</scope>
    <source>
        <strain evidence="1">K16</strain>
        <tissue evidence="1">Leaf</tissue>
    </source>
</reference>
<dbReference type="AlphaFoldDB" id="A0AAE1X9I0"/>
<organism evidence="1 2">
    <name type="scientific">Sesamum angolense</name>
    <dbReference type="NCBI Taxonomy" id="2727404"/>
    <lineage>
        <taxon>Eukaryota</taxon>
        <taxon>Viridiplantae</taxon>
        <taxon>Streptophyta</taxon>
        <taxon>Embryophyta</taxon>
        <taxon>Tracheophyta</taxon>
        <taxon>Spermatophyta</taxon>
        <taxon>Magnoliopsida</taxon>
        <taxon>eudicotyledons</taxon>
        <taxon>Gunneridae</taxon>
        <taxon>Pentapetalae</taxon>
        <taxon>asterids</taxon>
        <taxon>lamiids</taxon>
        <taxon>Lamiales</taxon>
        <taxon>Pedaliaceae</taxon>
        <taxon>Sesamum</taxon>
    </lineage>
</organism>
<gene>
    <name evidence="1" type="ORF">Sango_0353600</name>
</gene>
<evidence type="ECO:0008006" key="3">
    <source>
        <dbReference type="Google" id="ProtNLM"/>
    </source>
</evidence>
<comment type="caution">
    <text evidence="1">The sequence shown here is derived from an EMBL/GenBank/DDBJ whole genome shotgun (WGS) entry which is preliminary data.</text>
</comment>
<dbReference type="EMBL" id="JACGWL010000002">
    <property type="protein sequence ID" value="KAK4407726.1"/>
    <property type="molecule type" value="Genomic_DNA"/>
</dbReference>
<dbReference type="PANTHER" id="PTHR31286:SF180">
    <property type="entry name" value="OS10G0362600 PROTEIN"/>
    <property type="match status" value="1"/>
</dbReference>
<sequence>MVEPSMTLRKHCHTKVPIRIKLRHLPLELWTNDGLSIVASAVGRSLYLDAITHSCARLDYARVIHPEVLTTAAPLIVIVDTNRRLECSRAESQSPSSSCGRTSAWLKLKFFSLVETQVSTNNATTVHMTTLWNWTWFTNYGQIGLCSQRRIGYASSKWHVIHLVQSKCASKKFVQTIGLNKVLDSLVHNTQKAFILGRRITNNILLAQELLAAYNHKYLPPRFAVKVDLRKAYDTVKWDFLTKALKLFKFSPLFIS</sequence>
<dbReference type="InterPro" id="IPR040256">
    <property type="entry name" value="At4g02000-like"/>
</dbReference>
<reference evidence="1" key="2">
    <citation type="journal article" date="2024" name="Plant">
        <title>Genomic evolution and insights into agronomic trait innovations of Sesamum species.</title>
        <authorList>
            <person name="Miao H."/>
            <person name="Wang L."/>
            <person name="Qu L."/>
            <person name="Liu H."/>
            <person name="Sun Y."/>
            <person name="Le M."/>
            <person name="Wang Q."/>
            <person name="Wei S."/>
            <person name="Zheng Y."/>
            <person name="Lin W."/>
            <person name="Duan Y."/>
            <person name="Cao H."/>
            <person name="Xiong S."/>
            <person name="Wang X."/>
            <person name="Wei L."/>
            <person name="Li C."/>
            <person name="Ma Q."/>
            <person name="Ju M."/>
            <person name="Zhao R."/>
            <person name="Li G."/>
            <person name="Mu C."/>
            <person name="Tian Q."/>
            <person name="Mei H."/>
            <person name="Zhang T."/>
            <person name="Gao T."/>
            <person name="Zhang H."/>
        </authorList>
    </citation>
    <scope>NUCLEOTIDE SEQUENCE</scope>
    <source>
        <strain evidence="1">K16</strain>
    </source>
</reference>
<protein>
    <recommendedName>
        <fullName evidence="3">Reverse transcriptase domain-containing protein</fullName>
    </recommendedName>
</protein>
<accession>A0AAE1X9I0</accession>
<name>A0AAE1X9I0_9LAMI</name>
<keyword evidence="2" id="KW-1185">Reference proteome</keyword>
<dbReference type="PANTHER" id="PTHR31286">
    <property type="entry name" value="GLYCINE-RICH CELL WALL STRUCTURAL PROTEIN 1.8-LIKE"/>
    <property type="match status" value="1"/>
</dbReference>
<proteinExistence type="predicted"/>
<dbReference type="Proteomes" id="UP001289374">
    <property type="component" value="Unassembled WGS sequence"/>
</dbReference>
<evidence type="ECO:0000313" key="2">
    <source>
        <dbReference type="Proteomes" id="UP001289374"/>
    </source>
</evidence>
<evidence type="ECO:0000313" key="1">
    <source>
        <dbReference type="EMBL" id="KAK4407726.1"/>
    </source>
</evidence>